<organism evidence="2 3">
    <name type="scientific">Methylobacter tundripaludum (strain ATCC BAA-1195 / DSM 17260 / SV96)</name>
    <dbReference type="NCBI Taxonomy" id="697282"/>
    <lineage>
        <taxon>Bacteria</taxon>
        <taxon>Pseudomonadati</taxon>
        <taxon>Pseudomonadota</taxon>
        <taxon>Gammaproteobacteria</taxon>
        <taxon>Methylococcales</taxon>
        <taxon>Methylococcaceae</taxon>
        <taxon>Methylobacter</taxon>
    </lineage>
</organism>
<feature type="domain" description="NAD(P)-binding" evidence="1">
    <location>
        <begin position="23"/>
        <end position="337"/>
    </location>
</feature>
<dbReference type="NCBIfam" id="TIGR02622">
    <property type="entry name" value="CDP_4_6_dhtase"/>
    <property type="match status" value="1"/>
</dbReference>
<dbReference type="Proteomes" id="UP000004664">
    <property type="component" value="Unassembled WGS sequence"/>
</dbReference>
<evidence type="ECO:0000313" key="3">
    <source>
        <dbReference type="Proteomes" id="UP000004664"/>
    </source>
</evidence>
<accession>G3IVV3</accession>
<dbReference type="eggNOG" id="COG0451">
    <property type="taxonomic scope" value="Bacteria"/>
</dbReference>
<sequence>MGKRKGAVENMVEPSFWVDKVVLLTGHTGFKGSWLSLWLQAMGAQVIGYALAAPTNPSLFDAANVAEGMVSIESDIRDFAALSAVFEKYQPEIVIHMAAQPLVRYSYANPIETYSTNVMGTVHLLEAARLTDSVRAIVNITSDKCYENREWAWGYRENEPMGGFDPYSNSKGCAELVASAYRSSYFNPGNFTDHGVALASVRAGNVIGGGDWAEDRLIPDIMRAIMQGKPVSIRNPHAIRPWQHVLEPLSGYLLLAQKLYEEGAVYAEGWNFGPSDEDAKPVQWIVERLIKTWGEGATWMLDGGDHPHEAHYLKLDCSKAKARLDWHPRWHLGDALRAIVDWHQAYHAGKDMRAFTLAQISEYEGDQAD</sequence>
<dbReference type="AlphaFoldDB" id="G3IVV3"/>
<protein>
    <submittedName>
        <fullName evidence="2">CDP-glucose 4,6-dehydratase</fullName>
        <ecNumber evidence="2">4.2.1.45</ecNumber>
    </submittedName>
</protein>
<gene>
    <name evidence="2" type="ORF">Mettu_1798</name>
</gene>
<dbReference type="CDD" id="cd05252">
    <property type="entry name" value="CDP_GD_SDR_e"/>
    <property type="match status" value="1"/>
</dbReference>
<dbReference type="PANTHER" id="PTHR43000">
    <property type="entry name" value="DTDP-D-GLUCOSE 4,6-DEHYDRATASE-RELATED"/>
    <property type="match status" value="1"/>
</dbReference>
<dbReference type="Gene3D" id="3.40.50.720">
    <property type="entry name" value="NAD(P)-binding Rossmann-like Domain"/>
    <property type="match status" value="1"/>
</dbReference>
<dbReference type="SUPFAM" id="SSF51735">
    <property type="entry name" value="NAD(P)-binding Rossmann-fold domains"/>
    <property type="match status" value="1"/>
</dbReference>
<reference evidence="2 3" key="1">
    <citation type="submission" date="2011-06" db="EMBL/GenBank/DDBJ databases">
        <title>Genomic sequence of Methylobacter tundripaludum SV96.</title>
        <authorList>
            <consortium name="US DOE Joint Genome Institute"/>
            <person name="Lucas S."/>
            <person name="Han J."/>
            <person name="Lapidus A."/>
            <person name="Cheng J.-F."/>
            <person name="Goodwin L."/>
            <person name="Pitluck S."/>
            <person name="Held B."/>
            <person name="Detter J.C."/>
            <person name="Han C."/>
            <person name="Tapia R."/>
            <person name="Land M."/>
            <person name="Hauser L."/>
            <person name="Kyrpides N."/>
            <person name="Ivanova N."/>
            <person name="Ovchinnikova G."/>
            <person name="Pagani I."/>
            <person name="Klotz M.G."/>
            <person name="Dispirito A.A."/>
            <person name="Murrell J.C."/>
            <person name="Dunfield P."/>
            <person name="Kalyuzhnaya M.G."/>
            <person name="Svenning M."/>
            <person name="Trotsenko Y.A."/>
            <person name="Stein L.Y."/>
            <person name="Woyke T."/>
        </authorList>
    </citation>
    <scope>NUCLEOTIDE SEQUENCE [LARGE SCALE GENOMIC DNA]</scope>
    <source>
        <strain evidence="3">ATCC BAA-1195 / DSM 17260 / SV96</strain>
    </source>
</reference>
<dbReference type="Gene3D" id="3.90.25.10">
    <property type="entry name" value="UDP-galactose 4-epimerase, domain 1"/>
    <property type="match status" value="1"/>
</dbReference>
<dbReference type="InterPro" id="IPR013445">
    <property type="entry name" value="CDP_4_6_deHydtase"/>
</dbReference>
<dbReference type="InterPro" id="IPR036291">
    <property type="entry name" value="NAD(P)-bd_dom_sf"/>
</dbReference>
<name>G3IVV3_METTV</name>
<proteinExistence type="predicted"/>
<dbReference type="Pfam" id="PF16363">
    <property type="entry name" value="GDP_Man_Dehyd"/>
    <property type="match status" value="1"/>
</dbReference>
<evidence type="ECO:0000259" key="1">
    <source>
        <dbReference type="Pfam" id="PF16363"/>
    </source>
</evidence>
<dbReference type="GO" id="GO:0047733">
    <property type="term" value="F:CDP-glucose 4,6-dehydratase activity"/>
    <property type="evidence" value="ECO:0007669"/>
    <property type="project" value="UniProtKB-EC"/>
</dbReference>
<dbReference type="EC" id="4.2.1.45" evidence="2"/>
<keyword evidence="3" id="KW-1185">Reference proteome</keyword>
<dbReference type="HOGENOM" id="CLU_007383_1_7_6"/>
<evidence type="ECO:0000313" key="2">
    <source>
        <dbReference type="EMBL" id="EGW22960.1"/>
    </source>
</evidence>
<keyword evidence="2" id="KW-0456">Lyase</keyword>
<dbReference type="EMBL" id="JH109152">
    <property type="protein sequence ID" value="EGW22960.1"/>
    <property type="molecule type" value="Genomic_DNA"/>
</dbReference>
<dbReference type="STRING" id="697282.Mettu_1798"/>
<dbReference type="InterPro" id="IPR016040">
    <property type="entry name" value="NAD(P)-bd_dom"/>
</dbReference>